<dbReference type="Pfam" id="PF08772">
    <property type="entry name" value="Zn_ribbon_NOB1"/>
    <property type="match status" value="1"/>
</dbReference>
<dbReference type="PANTHER" id="PTHR12814:SF2">
    <property type="entry name" value="RNA-BINDING PROTEIN NOB1"/>
    <property type="match status" value="1"/>
</dbReference>
<dbReference type="Pfam" id="PF17146">
    <property type="entry name" value="PIN_6"/>
    <property type="match status" value="1"/>
</dbReference>
<dbReference type="Gene3D" id="3.40.50.1010">
    <property type="entry name" value="5'-nuclease"/>
    <property type="match status" value="1"/>
</dbReference>
<evidence type="ECO:0000313" key="14">
    <source>
        <dbReference type="Proteomes" id="UP001152320"/>
    </source>
</evidence>
<feature type="region of interest" description="Disordered" evidence="10">
    <location>
        <begin position="113"/>
        <end position="215"/>
    </location>
</feature>
<dbReference type="GO" id="GO:0005634">
    <property type="term" value="C:nucleus"/>
    <property type="evidence" value="ECO:0007669"/>
    <property type="project" value="UniProtKB-SubCell"/>
</dbReference>
<dbReference type="InterPro" id="IPR039907">
    <property type="entry name" value="NOB1"/>
</dbReference>
<evidence type="ECO:0000256" key="2">
    <source>
        <dbReference type="ARBA" id="ARBA00005858"/>
    </source>
</evidence>
<accession>A0A9Q1CB03</accession>
<dbReference type="InterPro" id="IPR017117">
    <property type="entry name" value="Nob1_euk"/>
</dbReference>
<feature type="compositionally biased region" description="Polar residues" evidence="10">
    <location>
        <begin position="124"/>
        <end position="136"/>
    </location>
</feature>
<dbReference type="PANTHER" id="PTHR12814">
    <property type="entry name" value="RNA-BINDING PROTEIN NOB1"/>
    <property type="match status" value="1"/>
</dbReference>
<feature type="binding site" evidence="9">
    <location>
        <position position="299"/>
    </location>
    <ligand>
        <name>Zn(2+)</name>
        <dbReference type="ChEBI" id="CHEBI:29105"/>
    </ligand>
</feature>
<protein>
    <recommendedName>
        <fullName evidence="8">RNA-binding protein NOB1</fullName>
    </recommendedName>
</protein>
<dbReference type="InterPro" id="IPR014881">
    <property type="entry name" value="NOB1_Zn-bd"/>
</dbReference>
<dbReference type="GO" id="GO:0030688">
    <property type="term" value="C:preribosome, small subunit precursor"/>
    <property type="evidence" value="ECO:0007669"/>
    <property type="project" value="TreeGrafter"/>
</dbReference>
<keyword evidence="5" id="KW-0378">Hydrolase</keyword>
<evidence type="ECO:0000256" key="4">
    <source>
        <dbReference type="ARBA" id="ARBA00022723"/>
    </source>
</evidence>
<keyword evidence="6 8" id="KW-0862">Zinc</keyword>
<feature type="binding site" evidence="9">
    <location>
        <position position="296"/>
    </location>
    <ligand>
        <name>Zn(2+)</name>
        <dbReference type="ChEBI" id="CHEBI:29105"/>
    </ligand>
</feature>
<evidence type="ECO:0000256" key="8">
    <source>
        <dbReference type="PIRNR" id="PIRNR037125"/>
    </source>
</evidence>
<dbReference type="InterPro" id="IPR036283">
    <property type="entry name" value="NOB1_Zf-like_sf"/>
</dbReference>
<dbReference type="CDD" id="cd09876">
    <property type="entry name" value="PIN_Nob1-like"/>
    <property type="match status" value="1"/>
</dbReference>
<evidence type="ECO:0000256" key="5">
    <source>
        <dbReference type="ARBA" id="ARBA00022801"/>
    </source>
</evidence>
<dbReference type="PIRSF" id="PIRSF037125">
    <property type="entry name" value="D-site_20S_pre-rRNA_nuclease"/>
    <property type="match status" value="1"/>
</dbReference>
<comment type="subcellular location">
    <subcellularLocation>
        <location evidence="1 8">Nucleus</location>
    </subcellularLocation>
</comment>
<dbReference type="Gene3D" id="6.20.210.10">
    <property type="entry name" value="Nin one binding (NOB1), Zn-ribbon-like"/>
    <property type="match status" value="1"/>
</dbReference>
<feature type="domain" description="Ribonuclease PIN" evidence="12">
    <location>
        <begin position="2"/>
        <end position="46"/>
    </location>
</feature>
<evidence type="ECO:0000259" key="12">
    <source>
        <dbReference type="Pfam" id="PF17146"/>
    </source>
</evidence>
<dbReference type="InterPro" id="IPR033411">
    <property type="entry name" value="Ribonuclease_PIN"/>
</dbReference>
<gene>
    <name evidence="13" type="ORF">HOLleu_12180</name>
</gene>
<evidence type="ECO:0000256" key="10">
    <source>
        <dbReference type="SAM" id="MobiDB-lite"/>
    </source>
</evidence>
<evidence type="ECO:0000256" key="1">
    <source>
        <dbReference type="ARBA" id="ARBA00004123"/>
    </source>
</evidence>
<dbReference type="AlphaFoldDB" id="A0A9Q1CB03"/>
<dbReference type="SUPFAM" id="SSF144206">
    <property type="entry name" value="NOB1 zinc finger-like"/>
    <property type="match status" value="1"/>
</dbReference>
<comment type="similarity">
    <text evidence="2 8">Belongs to the NOB1 family.</text>
</comment>
<comment type="function">
    <text evidence="8">May play a role in mRNA degradation.</text>
</comment>
<dbReference type="EMBL" id="JAIZAY010000005">
    <property type="protein sequence ID" value="KAJ8041379.1"/>
    <property type="molecule type" value="Genomic_DNA"/>
</dbReference>
<feature type="compositionally biased region" description="Basic and acidic residues" evidence="10">
    <location>
        <begin position="155"/>
        <end position="198"/>
    </location>
</feature>
<keyword evidence="7 8" id="KW-0539">Nucleus</keyword>
<keyword evidence="4 8" id="KW-0479">Metal-binding</keyword>
<feature type="compositionally biased region" description="Acidic residues" evidence="10">
    <location>
        <begin position="199"/>
        <end position="215"/>
    </location>
</feature>
<evidence type="ECO:0000256" key="6">
    <source>
        <dbReference type="ARBA" id="ARBA00022833"/>
    </source>
</evidence>
<dbReference type="GO" id="GO:0004521">
    <property type="term" value="F:RNA endonuclease activity"/>
    <property type="evidence" value="ECO:0007669"/>
    <property type="project" value="UniProtKB-UniRule"/>
</dbReference>
<feature type="binding site" evidence="9">
    <location>
        <position position="281"/>
    </location>
    <ligand>
        <name>Zn(2+)</name>
        <dbReference type="ChEBI" id="CHEBI:29105"/>
    </ligand>
</feature>
<evidence type="ECO:0000259" key="11">
    <source>
        <dbReference type="Pfam" id="PF08772"/>
    </source>
</evidence>
<name>A0A9Q1CB03_HOLLE</name>
<evidence type="ECO:0000313" key="13">
    <source>
        <dbReference type="EMBL" id="KAJ8041379.1"/>
    </source>
</evidence>
<evidence type="ECO:0000256" key="7">
    <source>
        <dbReference type="ARBA" id="ARBA00023242"/>
    </source>
</evidence>
<evidence type="ECO:0000256" key="9">
    <source>
        <dbReference type="PIRSR" id="PIRSR037125-1"/>
    </source>
</evidence>
<dbReference type="GO" id="GO:0016787">
    <property type="term" value="F:hydrolase activity"/>
    <property type="evidence" value="ECO:0007669"/>
    <property type="project" value="UniProtKB-KW"/>
</dbReference>
<evidence type="ECO:0000256" key="3">
    <source>
        <dbReference type="ARBA" id="ARBA00022722"/>
    </source>
</evidence>
<dbReference type="Proteomes" id="UP001152320">
    <property type="component" value="Chromosome 5"/>
</dbReference>
<dbReference type="GO" id="GO:0030490">
    <property type="term" value="P:maturation of SSU-rRNA"/>
    <property type="evidence" value="ECO:0007669"/>
    <property type="project" value="TreeGrafter"/>
</dbReference>
<keyword evidence="14" id="KW-1185">Reference proteome</keyword>
<keyword evidence="3" id="KW-0540">Nuclease</keyword>
<reference evidence="13" key="1">
    <citation type="submission" date="2021-10" db="EMBL/GenBank/DDBJ databases">
        <title>Tropical sea cucumber genome reveals ecological adaptation and Cuvierian tubules defense mechanism.</title>
        <authorList>
            <person name="Chen T."/>
        </authorList>
    </citation>
    <scope>NUCLEOTIDE SEQUENCE</scope>
    <source>
        <strain evidence="13">Nanhai2018</strain>
        <tissue evidence="13">Muscle</tissue>
    </source>
</reference>
<feature type="binding site" evidence="9">
    <location>
        <position position="284"/>
    </location>
    <ligand>
        <name>Zn(2+)</name>
        <dbReference type="ChEBI" id="CHEBI:29105"/>
    </ligand>
</feature>
<proteinExistence type="inferred from homology"/>
<dbReference type="OrthoDB" id="446759at2759"/>
<feature type="domain" description="Nin one binding (NOB1) Zn-ribbon-like" evidence="11">
    <location>
        <begin position="271"/>
        <end position="342"/>
    </location>
</feature>
<sequence>MLPYELKFREPSSESIQFVSDFARKTGEYQSLSPVDIQVMALAHQLTKEHLGTDHLKSVRETQKTFSSNRRPLEKSSDIVGFYFPSEVKQSSQKDAAVIDGDVPLELTEISTDTEGAMHDTPSGEGSDNTSIVNRNSGEDTCDTDNMPTTESGSEDVREIESRRDEMKSEDSEGDMKNECEIRTDDGVEKDAEVRGESSDDVEEDQEEEEEEDDVGWITPQNLQKARNEMHKDVLDDLKGVTVSCMTTDFAMQNVLIQIGIPILSVDGMIIKKAKSFALRCYACFKVTSDTNRLFCPKCGNQTLNKVIVTVDDDGNTHYHISKRRGFKVGELRRSLPLPQGGKHAVNPIVCEDQPQPQNRVSRKAMARNNVFDPDYVAQNSPFVTRDVTSRSAILGVGRKQQKRRGKRK</sequence>
<comment type="caution">
    <text evidence="13">The sequence shown here is derived from an EMBL/GenBank/DDBJ whole genome shotgun (WGS) entry which is preliminary data.</text>
</comment>
<dbReference type="GO" id="GO:0046872">
    <property type="term" value="F:metal ion binding"/>
    <property type="evidence" value="ECO:0007669"/>
    <property type="project" value="UniProtKB-UniRule"/>
</dbReference>
<organism evidence="13 14">
    <name type="scientific">Holothuria leucospilota</name>
    <name type="common">Black long sea cucumber</name>
    <name type="synonym">Mertensiothuria leucospilota</name>
    <dbReference type="NCBI Taxonomy" id="206669"/>
    <lineage>
        <taxon>Eukaryota</taxon>
        <taxon>Metazoa</taxon>
        <taxon>Echinodermata</taxon>
        <taxon>Eleutherozoa</taxon>
        <taxon>Echinozoa</taxon>
        <taxon>Holothuroidea</taxon>
        <taxon>Aspidochirotacea</taxon>
        <taxon>Aspidochirotida</taxon>
        <taxon>Holothuriidae</taxon>
        <taxon>Holothuria</taxon>
    </lineage>
</organism>